<accession>A0A7K0KEH9</accession>
<evidence type="ECO:0000256" key="1">
    <source>
        <dbReference type="ARBA" id="ARBA00004571"/>
    </source>
</evidence>
<protein>
    <submittedName>
        <fullName evidence="12">TonB-dependent receptor</fullName>
    </submittedName>
</protein>
<organism evidence="12 13">
    <name type="scientific">Hallella mizrahii</name>
    <dbReference type="NCBI Taxonomy" id="2606637"/>
    <lineage>
        <taxon>Bacteria</taxon>
        <taxon>Pseudomonadati</taxon>
        <taxon>Bacteroidota</taxon>
        <taxon>Bacteroidia</taxon>
        <taxon>Bacteroidales</taxon>
        <taxon>Prevotellaceae</taxon>
        <taxon>Hallella</taxon>
    </lineage>
</organism>
<dbReference type="EMBL" id="VUNG01000013">
    <property type="protein sequence ID" value="MST84342.1"/>
    <property type="molecule type" value="Genomic_DNA"/>
</dbReference>
<keyword evidence="5 10" id="KW-0732">Signal</keyword>
<name>A0A7K0KEH9_9BACT</name>
<dbReference type="GO" id="GO:0009279">
    <property type="term" value="C:cell outer membrane"/>
    <property type="evidence" value="ECO:0007669"/>
    <property type="project" value="UniProtKB-SubCell"/>
</dbReference>
<feature type="domain" description="TonB-dependent receptor-like beta-barrel" evidence="11">
    <location>
        <begin position="284"/>
        <end position="644"/>
    </location>
</feature>
<comment type="subcellular location">
    <subcellularLocation>
        <location evidence="1">Cell outer membrane</location>
        <topology evidence="1">Multi-pass membrane protein</topology>
    </subcellularLocation>
</comment>
<keyword evidence="3" id="KW-1134">Transmembrane beta strand</keyword>
<dbReference type="InterPro" id="IPR008969">
    <property type="entry name" value="CarboxyPept-like_regulatory"/>
</dbReference>
<dbReference type="InterPro" id="IPR039426">
    <property type="entry name" value="TonB-dep_rcpt-like"/>
</dbReference>
<evidence type="ECO:0000313" key="12">
    <source>
        <dbReference type="EMBL" id="MST84342.1"/>
    </source>
</evidence>
<comment type="caution">
    <text evidence="12">The sequence shown here is derived from an EMBL/GenBank/DDBJ whole genome shotgun (WGS) entry which is preliminary data.</text>
</comment>
<evidence type="ECO:0000256" key="3">
    <source>
        <dbReference type="ARBA" id="ARBA00022452"/>
    </source>
</evidence>
<proteinExistence type="predicted"/>
<reference evidence="12 13" key="1">
    <citation type="submission" date="2019-08" db="EMBL/GenBank/DDBJ databases">
        <title>In-depth cultivation of the pig gut microbiome towards novel bacterial diversity and tailored functional studies.</title>
        <authorList>
            <person name="Wylensek D."/>
            <person name="Hitch T.C.A."/>
            <person name="Clavel T."/>
        </authorList>
    </citation>
    <scope>NUCLEOTIDE SEQUENCE [LARGE SCALE GENOMIC DNA]</scope>
    <source>
        <strain evidence="12 13">LKV-178-WT-2A</strain>
    </source>
</reference>
<keyword evidence="2" id="KW-0813">Transport</keyword>
<keyword evidence="7" id="KW-0472">Membrane</keyword>
<dbReference type="PANTHER" id="PTHR30069">
    <property type="entry name" value="TONB-DEPENDENT OUTER MEMBRANE RECEPTOR"/>
    <property type="match status" value="1"/>
</dbReference>
<evidence type="ECO:0000256" key="9">
    <source>
        <dbReference type="ARBA" id="ARBA00023237"/>
    </source>
</evidence>
<evidence type="ECO:0000256" key="6">
    <source>
        <dbReference type="ARBA" id="ARBA00023077"/>
    </source>
</evidence>
<evidence type="ECO:0000256" key="7">
    <source>
        <dbReference type="ARBA" id="ARBA00023136"/>
    </source>
</evidence>
<keyword evidence="13" id="KW-1185">Reference proteome</keyword>
<dbReference type="InterPro" id="IPR036942">
    <property type="entry name" value="Beta-barrel_TonB_sf"/>
</dbReference>
<dbReference type="InterPro" id="IPR000531">
    <property type="entry name" value="Beta-barrel_TonB"/>
</dbReference>
<evidence type="ECO:0000256" key="10">
    <source>
        <dbReference type="SAM" id="SignalP"/>
    </source>
</evidence>
<feature type="signal peptide" evidence="10">
    <location>
        <begin position="1"/>
        <end position="20"/>
    </location>
</feature>
<dbReference type="Pfam" id="PF00593">
    <property type="entry name" value="TonB_dep_Rec_b-barrel"/>
    <property type="match status" value="1"/>
</dbReference>
<evidence type="ECO:0000256" key="4">
    <source>
        <dbReference type="ARBA" id="ARBA00022692"/>
    </source>
</evidence>
<feature type="chain" id="PRO_5029916569" evidence="10">
    <location>
        <begin position="21"/>
        <end position="686"/>
    </location>
</feature>
<dbReference type="GO" id="GO:0015344">
    <property type="term" value="F:siderophore uptake transmembrane transporter activity"/>
    <property type="evidence" value="ECO:0007669"/>
    <property type="project" value="TreeGrafter"/>
</dbReference>
<dbReference type="GO" id="GO:0044718">
    <property type="term" value="P:siderophore transmembrane transport"/>
    <property type="evidence" value="ECO:0007669"/>
    <property type="project" value="TreeGrafter"/>
</dbReference>
<dbReference type="Proteomes" id="UP000438914">
    <property type="component" value="Unassembled WGS sequence"/>
</dbReference>
<dbReference type="AlphaFoldDB" id="A0A7K0KEH9"/>
<keyword evidence="6" id="KW-0798">TonB box</keyword>
<sequence length="686" mass="76493">MKRNMLILLLLLSCHCLGYAQQLVSGTVTDGRHPIAGANVFVKGTTDGCLTDSLGHFSFSTLKADSAQLMVTCIGYDNTERDWQKGQGPLDIRLYERTTTIDEVVVTGSTFQFGQANGLKQLGALDVVLDGGSCGDIVAALQSLPGTQKVGEDGKLYVRGGSSEECQTYINGMHVLQPYSTTAPNSPSRGRFSPFLFKGIAFSLGGYDAEYGQALSSVLPMETTDASVSDKLGVSASLIDWNIGGTKTTRQGCWSMNATYMDLGLYSRLFPDRWTWHKPYRQLSFETQWKTQPTPSSVWKSYLGFDRTTLSLNTDGRTLSLEENNLYLNSVAKGSAKGHITWFAGLAGGMVWQDISDALLHGDRYCHRTGELHVKTKASKTLSTWMKGTIGMESFFRYQWLDYRLHDRLHSSKSYLLPALFAMTQYKLFKGCFAEASLRAEYSSLSRHCTLLPRLLLNYNPARHWLLSLSAGSYTQEPADTILARSLAPSRSSLAHHYIAGLQYSHGNTLVRIESYYKRYSRLPLLHQGRYTADGYGASRGFDLFIDDRSLMPNLTTMLSYSYNDSHRRYLNDLTEQQPPYVSRHNLRLALKYGIGIFSLGLTESFASGRKSERRTTPYYNSLDASVTCLASKRVIVYASLSNLLGRKNIYGYRGGKPITNGSDRFLYIGIFVSLKSNKAYDIANF</sequence>
<dbReference type="PANTHER" id="PTHR30069:SF29">
    <property type="entry name" value="HEMOGLOBIN AND HEMOGLOBIN-HAPTOGLOBIN-BINDING PROTEIN 1-RELATED"/>
    <property type="match status" value="1"/>
</dbReference>
<evidence type="ECO:0000256" key="5">
    <source>
        <dbReference type="ARBA" id="ARBA00022729"/>
    </source>
</evidence>
<dbReference type="Gene3D" id="2.40.170.20">
    <property type="entry name" value="TonB-dependent receptor, beta-barrel domain"/>
    <property type="match status" value="1"/>
</dbReference>
<keyword evidence="8 12" id="KW-0675">Receptor</keyword>
<dbReference type="Gene3D" id="2.60.40.1120">
    <property type="entry name" value="Carboxypeptidase-like, regulatory domain"/>
    <property type="match status" value="1"/>
</dbReference>
<evidence type="ECO:0000256" key="2">
    <source>
        <dbReference type="ARBA" id="ARBA00022448"/>
    </source>
</evidence>
<keyword evidence="9" id="KW-0998">Cell outer membrane</keyword>
<dbReference type="RefSeq" id="WP_154533930.1">
    <property type="nucleotide sequence ID" value="NZ_VUNG01000013.1"/>
</dbReference>
<evidence type="ECO:0000313" key="13">
    <source>
        <dbReference type="Proteomes" id="UP000438914"/>
    </source>
</evidence>
<evidence type="ECO:0000256" key="8">
    <source>
        <dbReference type="ARBA" id="ARBA00023170"/>
    </source>
</evidence>
<keyword evidence="4" id="KW-0812">Transmembrane</keyword>
<gene>
    <name evidence="12" type="ORF">FYJ73_06620</name>
</gene>
<dbReference type="SUPFAM" id="SSF49464">
    <property type="entry name" value="Carboxypeptidase regulatory domain-like"/>
    <property type="match status" value="1"/>
</dbReference>
<dbReference type="SUPFAM" id="SSF56935">
    <property type="entry name" value="Porins"/>
    <property type="match status" value="1"/>
</dbReference>
<dbReference type="Pfam" id="PF13715">
    <property type="entry name" value="CarbopepD_reg_2"/>
    <property type="match status" value="1"/>
</dbReference>
<evidence type="ECO:0000259" key="11">
    <source>
        <dbReference type="Pfam" id="PF00593"/>
    </source>
</evidence>